<protein>
    <submittedName>
        <fullName evidence="1">DUF2624 domain-containing protein</fullName>
    </submittedName>
</protein>
<proteinExistence type="predicted"/>
<dbReference type="Pfam" id="PF11116">
    <property type="entry name" value="DUF2624"/>
    <property type="match status" value="1"/>
</dbReference>
<name>A0AB39BVJ4_9BACI</name>
<dbReference type="EMBL" id="CP162551">
    <property type="protein sequence ID" value="XDI37434.1"/>
    <property type="molecule type" value="Genomic_DNA"/>
</dbReference>
<sequence>MNSIMQQLVNQKVNSLTAAELMQLSSQYQIPLNQQQAEGVIDVLREEHIDVGNQAQVNRILQRLQTDVDPHVSTIVSQLLQQFGHFLS</sequence>
<organism evidence="1">
    <name type="scientific">Alkalihalophilus sp. As8PL</name>
    <dbReference type="NCBI Taxonomy" id="3237103"/>
    <lineage>
        <taxon>Bacteria</taxon>
        <taxon>Bacillati</taxon>
        <taxon>Bacillota</taxon>
        <taxon>Bacilli</taxon>
        <taxon>Bacillales</taxon>
        <taxon>Bacillaceae</taxon>
        <taxon>Alkalihalophilus</taxon>
    </lineage>
</organism>
<dbReference type="InterPro" id="IPR020277">
    <property type="entry name" value="DUF2624"/>
</dbReference>
<dbReference type="RefSeq" id="WP_368504783.1">
    <property type="nucleotide sequence ID" value="NZ_CP162551.1"/>
</dbReference>
<accession>A0AB39BVJ4</accession>
<gene>
    <name evidence="1" type="ORF">AB3N04_03730</name>
</gene>
<dbReference type="AlphaFoldDB" id="A0AB39BVJ4"/>
<evidence type="ECO:0000313" key="1">
    <source>
        <dbReference type="EMBL" id="XDI37434.1"/>
    </source>
</evidence>
<reference evidence="1" key="1">
    <citation type="submission" date="2024-07" db="EMBL/GenBank/DDBJ databases">
        <title>Identification and characteristics of an arsenic-resistant bacterial isolate, which belongs to a novel species.</title>
        <authorList>
            <person name="Juszczyk A."/>
            <person name="Kowalczyk A."/>
            <person name="Was K."/>
            <person name="Kosowicz W."/>
            <person name="Budzyn A."/>
            <person name="Latowski D."/>
        </authorList>
    </citation>
    <scope>NUCLEOTIDE SEQUENCE</scope>
    <source>
        <strain evidence="1">As8PL</strain>
    </source>
</reference>